<dbReference type="Proteomes" id="UP001235939">
    <property type="component" value="Chromosome 19"/>
</dbReference>
<sequence>MAAALHKIGMDPEQQLYKPEIEDIATAWSEEENLAQQDNGRPHTANISRSFLQNVDILPWPACSPRDHATDSFEKDYRERVEKSKLLDKKPSYARSNHQQVQKKDFSDRHKKLPGLCQAPDPRFVPEQQQ</sequence>
<evidence type="ECO:0000256" key="1">
    <source>
        <dbReference type="SAM" id="MobiDB-lite"/>
    </source>
</evidence>
<keyword evidence="3" id="KW-1185">Reference proteome</keyword>
<proteinExistence type="predicted"/>
<gene>
    <name evidence="2" type="ORF">LAZ67_19002790</name>
</gene>
<evidence type="ECO:0000313" key="3">
    <source>
        <dbReference type="Proteomes" id="UP001235939"/>
    </source>
</evidence>
<dbReference type="Gene3D" id="3.30.420.10">
    <property type="entry name" value="Ribonuclease H-like superfamily/Ribonuclease H"/>
    <property type="match status" value="1"/>
</dbReference>
<dbReference type="EMBL" id="CP092881">
    <property type="protein sequence ID" value="UYV81099.1"/>
    <property type="molecule type" value="Genomic_DNA"/>
</dbReference>
<accession>A0ABY6LJS1</accession>
<reference evidence="2 3" key="1">
    <citation type="submission" date="2022-01" db="EMBL/GenBank/DDBJ databases">
        <title>A chromosomal length assembly of Cordylochernes scorpioides.</title>
        <authorList>
            <person name="Zeh D."/>
            <person name="Zeh J."/>
        </authorList>
    </citation>
    <scope>NUCLEOTIDE SEQUENCE [LARGE SCALE GENOMIC DNA]</scope>
    <source>
        <strain evidence="2">IN4F17</strain>
        <tissue evidence="2">Whole Body</tissue>
    </source>
</reference>
<evidence type="ECO:0000313" key="2">
    <source>
        <dbReference type="EMBL" id="UYV81099.1"/>
    </source>
</evidence>
<dbReference type="InterPro" id="IPR036397">
    <property type="entry name" value="RNaseH_sf"/>
</dbReference>
<name>A0ABY6LJS1_9ARAC</name>
<organism evidence="2 3">
    <name type="scientific">Cordylochernes scorpioides</name>
    <dbReference type="NCBI Taxonomy" id="51811"/>
    <lineage>
        <taxon>Eukaryota</taxon>
        <taxon>Metazoa</taxon>
        <taxon>Ecdysozoa</taxon>
        <taxon>Arthropoda</taxon>
        <taxon>Chelicerata</taxon>
        <taxon>Arachnida</taxon>
        <taxon>Pseudoscorpiones</taxon>
        <taxon>Cheliferoidea</taxon>
        <taxon>Chernetidae</taxon>
        <taxon>Cordylochernes</taxon>
    </lineage>
</organism>
<protein>
    <submittedName>
        <fullName evidence="2">MAP4K1</fullName>
    </submittedName>
</protein>
<feature type="region of interest" description="Disordered" evidence="1">
    <location>
        <begin position="84"/>
        <end position="130"/>
    </location>
</feature>